<gene>
    <name evidence="1" type="ORF">Q19_31</name>
</gene>
<protein>
    <recommendedName>
        <fullName evidence="3">Phage protein</fullName>
    </recommendedName>
</protein>
<name>A0A678ZXN2_9CAUD</name>
<dbReference type="InterPro" id="IPR020121">
    <property type="entry name" value="Phage_T7-like_6.5"/>
</dbReference>
<evidence type="ECO:0000313" key="1">
    <source>
        <dbReference type="EMBL" id="AZV02363.1"/>
    </source>
</evidence>
<proteinExistence type="predicted"/>
<dbReference type="Proteomes" id="UP000434467">
    <property type="component" value="Segment"/>
</dbReference>
<accession>A0A678ZXN2</accession>
<dbReference type="EMBL" id="MK290739">
    <property type="protein sequence ID" value="AZV02363.1"/>
    <property type="molecule type" value="Genomic_DNA"/>
</dbReference>
<keyword evidence="2" id="KW-1185">Reference proteome</keyword>
<evidence type="ECO:0008006" key="3">
    <source>
        <dbReference type="Google" id="ProtNLM"/>
    </source>
</evidence>
<dbReference type="Pfam" id="PF10911">
    <property type="entry name" value="T7-like_Y65"/>
    <property type="match status" value="1"/>
</dbReference>
<organism evidence="1 2">
    <name type="scientific">Pectobacterium phage Q19</name>
    <dbReference type="NCBI Taxonomy" id="2500576"/>
    <lineage>
        <taxon>Viruses</taxon>
        <taxon>Duplodnaviria</taxon>
        <taxon>Heunggongvirae</taxon>
        <taxon>Uroviricota</taxon>
        <taxon>Caudoviricetes</taxon>
        <taxon>Autographivirales</taxon>
        <taxon>Autotranscriptaviridae</taxon>
        <taxon>Studiervirinae</taxon>
        <taxon>Maklayavirus</taxon>
        <taxon>Maklayavirus Q19</taxon>
    </lineage>
</organism>
<reference evidence="1" key="1">
    <citation type="submission" date="2018-12" db="EMBL/GenBank/DDBJ databases">
        <authorList>
            <person name="Shneider M.M."/>
            <person name="Kabanova A.P."/>
            <person name="Korzhenkov A.A."/>
            <person name="Toschakov S.V."/>
            <person name="Miroshnikov K.A."/>
        </authorList>
    </citation>
    <scope>NUCLEOTIDE SEQUENCE [LARGE SCALE GENOMIC DNA]</scope>
</reference>
<sequence>MLKQIEHILNNPNDLPNVPRVVKEYLQSRYNAAYLYEHIIPQLQQEGRSESFIAGVTFGFHLAAKVLDEMEAVRNFNSEEDE</sequence>
<evidence type="ECO:0000313" key="2">
    <source>
        <dbReference type="Proteomes" id="UP000434467"/>
    </source>
</evidence>